<dbReference type="STRING" id="1458275.AZ34_02130"/>
<dbReference type="AlphaFoldDB" id="A0A016XD32"/>
<protein>
    <recommendedName>
        <fullName evidence="3">Flagellar protein FlgN</fullName>
    </recommendedName>
</protein>
<gene>
    <name evidence="1" type="ORF">AZ34_02130</name>
</gene>
<organism evidence="1 2">
    <name type="scientific">Hylemonella gracilis str. Niagara R</name>
    <dbReference type="NCBI Taxonomy" id="1458275"/>
    <lineage>
        <taxon>Bacteria</taxon>
        <taxon>Pseudomonadati</taxon>
        <taxon>Pseudomonadota</taxon>
        <taxon>Betaproteobacteria</taxon>
        <taxon>Burkholderiales</taxon>
        <taxon>Comamonadaceae</taxon>
        <taxon>Hylemonella</taxon>
    </lineage>
</organism>
<evidence type="ECO:0000313" key="1">
    <source>
        <dbReference type="EMBL" id="EYC49994.1"/>
    </source>
</evidence>
<dbReference type="Proteomes" id="UP000023268">
    <property type="component" value="Unassembled WGS sequence"/>
</dbReference>
<accession>A0A016XD32</accession>
<proteinExistence type="predicted"/>
<comment type="caution">
    <text evidence="1">The sequence shown here is derived from an EMBL/GenBank/DDBJ whole genome shotgun (WGS) entry which is preliminary data.</text>
</comment>
<dbReference type="RefSeq" id="WP_035604301.1">
    <property type="nucleotide sequence ID" value="NZ_JEMG01000001.1"/>
</dbReference>
<name>A0A016XD32_9BURK</name>
<dbReference type="OrthoDB" id="8902490at2"/>
<evidence type="ECO:0008006" key="3">
    <source>
        <dbReference type="Google" id="ProtNLM"/>
    </source>
</evidence>
<reference evidence="1 2" key="1">
    <citation type="submission" date="2014-02" db="EMBL/GenBank/DDBJ databases">
        <title>Draft Genome of Hylemonella gracilis isolated from the Niagara River.</title>
        <authorList>
            <person name="Pawlowski D.R."/>
            <person name="Koudelka G.B."/>
        </authorList>
    </citation>
    <scope>NUCLEOTIDE SEQUENCE [LARGE SCALE GENOMIC DNA]</scope>
    <source>
        <strain evidence="1 2">Niagara R</strain>
    </source>
</reference>
<dbReference type="EMBL" id="JEMG01000001">
    <property type="protein sequence ID" value="EYC49994.1"/>
    <property type="molecule type" value="Genomic_DNA"/>
</dbReference>
<evidence type="ECO:0000313" key="2">
    <source>
        <dbReference type="Proteomes" id="UP000023268"/>
    </source>
</evidence>
<sequence length="124" mass="13664">MISYADYEKPLAEIEMLCEAVSHALLDGANLEQLERASASLREASIAFAAFTEKHKVLVQGGTELRARMKRIVTLIHLQRESLLRLAAQAERGLHTLIPGMAEQKSISYEPLGRATSTRRGFGG</sequence>